<feature type="domain" description="PA14" evidence="5">
    <location>
        <begin position="237"/>
        <end position="390"/>
    </location>
</feature>
<protein>
    <submittedName>
        <fullName evidence="6">PA14 domain-containing protein</fullName>
    </submittedName>
</protein>
<dbReference type="InterPro" id="IPR037524">
    <property type="entry name" value="PA14/GLEYA"/>
</dbReference>
<keyword evidence="3" id="KW-0325">Glycoprotein</keyword>
<keyword evidence="4" id="KW-0472">Membrane</keyword>
<evidence type="ECO:0000256" key="2">
    <source>
        <dbReference type="ARBA" id="ARBA00022729"/>
    </source>
</evidence>
<dbReference type="InterPro" id="IPR051154">
    <property type="entry name" value="Prespore-cell_inducing_factor"/>
</dbReference>
<dbReference type="Pfam" id="PF00526">
    <property type="entry name" value="Dicty_CTDC"/>
    <property type="match status" value="1"/>
</dbReference>
<gene>
    <name evidence="6" type="ORF">PROFUN_02551</name>
</gene>
<evidence type="ECO:0000256" key="4">
    <source>
        <dbReference type="SAM" id="Phobius"/>
    </source>
</evidence>
<evidence type="ECO:0000313" key="6">
    <source>
        <dbReference type="EMBL" id="PRP73542.1"/>
    </source>
</evidence>
<keyword evidence="4" id="KW-0812">Transmembrane</keyword>
<sequence length="749" mass="80568">MIAWKHDITIPDLGLTHQASDAISCDGVASSPCCDQTRNTHYFRQLCMPPLYRSETTGHSPCLDLRSPVRSHFPLRSPSGARGLTGTSNATFMRFRARPEPDSQICARAQKARAACIVALLFAAATMAALEDTMNLAVVIHDYFPCVPDEWVSNPPNGKKALMTMANCHETVQPQQFTKGRWGYGQQAPLLNMVANTLDKNRKMVYIKEDAPNGQTDGNHQVKDAATFAKWWSSAWPGQDPINYNLTLTLDRNTGVYGIDVSGFFPIENRGWGNNQNIEQNHNYGFCVEAHGAFVYNKTATLTFVGDDDLWIFLNNQLAFDLGGLHNAYGSTKKLGDLPFAGTMKDGWSYPFDMFYCERQSVNSNLKLQTTMNIYCPDNQYDGCGVCQGKCECKPPPAVDACTVAILSPATCTYTLDKSNSTAKCNAKNNLCYTYACDPNGATGNCDVVKSTAKPSNNVCQNPADCPNPAVGWQVTPKVCPGKTGNATCYPGYCDLNNNGCQVSTDNVCEGACAKFPCDSVPCSTVRCVNTKTSVPAGYTYVKTDRTCKIESTTVPKNTSCVGWYCDLTQGSNGAPAFEYKYPLAQNSCLTVQCIDDGIPTLNITHVLCDDNDACTVDSCDPLTGGCIFTPLDFKPAQNNSCLITSCDPSFGVTQTNITCKGVDCHQDPTLEGCCYCKGFDFTPVKIAAGVIAGAVVGGAAGAAILGFGAKKGYDFFSASQAAAGGVQNNPMYQGSQTGGVNPLHEASA</sequence>
<evidence type="ECO:0000256" key="3">
    <source>
        <dbReference type="ARBA" id="ARBA00023180"/>
    </source>
</evidence>
<dbReference type="FunCoup" id="A0A2P6MPD0">
    <property type="interactions" value="10"/>
</dbReference>
<dbReference type="InterPro" id="IPR011658">
    <property type="entry name" value="PA14_dom"/>
</dbReference>
<evidence type="ECO:0000259" key="5">
    <source>
        <dbReference type="PROSITE" id="PS51820"/>
    </source>
</evidence>
<dbReference type="PROSITE" id="PS51820">
    <property type="entry name" value="PA14"/>
    <property type="match status" value="1"/>
</dbReference>
<dbReference type="NCBIfam" id="TIGR02148">
    <property type="entry name" value="Fibro_Slime"/>
    <property type="match status" value="1"/>
</dbReference>
<dbReference type="Proteomes" id="UP000241769">
    <property type="component" value="Unassembled WGS sequence"/>
</dbReference>
<name>A0A2P6MPD0_9EUKA</name>
<dbReference type="GO" id="GO:0005576">
    <property type="term" value="C:extracellular region"/>
    <property type="evidence" value="ECO:0007669"/>
    <property type="project" value="TreeGrafter"/>
</dbReference>
<dbReference type="Pfam" id="PF07691">
    <property type="entry name" value="PA14"/>
    <property type="match status" value="1"/>
</dbReference>
<evidence type="ECO:0000313" key="7">
    <source>
        <dbReference type="Proteomes" id="UP000241769"/>
    </source>
</evidence>
<dbReference type="PANTHER" id="PTHR31137:SF9">
    <property type="entry name" value="PA14 DOMAIN-CONTAINING PROTEIN"/>
    <property type="match status" value="1"/>
</dbReference>
<dbReference type="InterPro" id="IPR001673">
    <property type="entry name" value="S_mold_repeat"/>
</dbReference>
<dbReference type="OrthoDB" id="19087at2759"/>
<reference evidence="6 7" key="1">
    <citation type="journal article" date="2018" name="Genome Biol. Evol.">
        <title>Multiple Roots of Fruiting Body Formation in Amoebozoa.</title>
        <authorList>
            <person name="Hillmann F."/>
            <person name="Forbes G."/>
            <person name="Novohradska S."/>
            <person name="Ferling I."/>
            <person name="Riege K."/>
            <person name="Groth M."/>
            <person name="Westermann M."/>
            <person name="Marz M."/>
            <person name="Spaller T."/>
            <person name="Winckler T."/>
            <person name="Schaap P."/>
            <person name="Glockner G."/>
        </authorList>
    </citation>
    <scope>NUCLEOTIDE SEQUENCE [LARGE SCALE GENOMIC DNA]</scope>
    <source>
        <strain evidence="6 7">Jena</strain>
    </source>
</reference>
<comment type="caution">
    <text evidence="6">The sequence shown here is derived from an EMBL/GenBank/DDBJ whole genome shotgun (WGS) entry which is preliminary data.</text>
</comment>
<evidence type="ECO:0000256" key="1">
    <source>
        <dbReference type="ARBA" id="ARBA00008709"/>
    </source>
</evidence>
<feature type="transmembrane region" description="Helical" evidence="4">
    <location>
        <begin position="687"/>
        <end position="708"/>
    </location>
</feature>
<dbReference type="EMBL" id="MDYQ01000599">
    <property type="protein sequence ID" value="PRP73542.1"/>
    <property type="molecule type" value="Genomic_DNA"/>
</dbReference>
<keyword evidence="4" id="KW-1133">Transmembrane helix</keyword>
<comment type="similarity">
    <text evidence="1">Belongs to the prespore-cell-inducing factor family.</text>
</comment>
<accession>A0A2P6MPD0</accession>
<dbReference type="PANTHER" id="PTHR31137">
    <property type="entry name" value="PROTEIN PSIB-RELATED-RELATED"/>
    <property type="match status" value="1"/>
</dbReference>
<keyword evidence="7" id="KW-1185">Reference proteome</keyword>
<keyword evidence="2" id="KW-0732">Signal</keyword>
<dbReference type="AlphaFoldDB" id="A0A2P6MPD0"/>
<dbReference type="InterPro" id="IPR011874">
    <property type="entry name" value="Fibro_Slime"/>
</dbReference>
<organism evidence="6 7">
    <name type="scientific">Planoprotostelium fungivorum</name>
    <dbReference type="NCBI Taxonomy" id="1890364"/>
    <lineage>
        <taxon>Eukaryota</taxon>
        <taxon>Amoebozoa</taxon>
        <taxon>Evosea</taxon>
        <taxon>Variosea</taxon>
        <taxon>Cavosteliida</taxon>
        <taxon>Cavosteliaceae</taxon>
        <taxon>Planoprotostelium</taxon>
    </lineage>
</organism>
<proteinExistence type="inferred from homology"/>
<dbReference type="InParanoid" id="A0A2P6MPD0"/>